<evidence type="ECO:0000256" key="1">
    <source>
        <dbReference type="SAM" id="MobiDB-lite"/>
    </source>
</evidence>
<accession>A0AA40KX13</accession>
<dbReference type="AlphaFoldDB" id="A0AA40KX13"/>
<name>A0AA40KX13_9HYME</name>
<evidence type="ECO:0000313" key="3">
    <source>
        <dbReference type="Proteomes" id="UP001177670"/>
    </source>
</evidence>
<comment type="caution">
    <text evidence="2">The sequence shown here is derived from an EMBL/GenBank/DDBJ whole genome shotgun (WGS) entry which is preliminary data.</text>
</comment>
<evidence type="ECO:0000313" key="2">
    <source>
        <dbReference type="EMBL" id="KAK1136191.1"/>
    </source>
</evidence>
<proteinExistence type="predicted"/>
<gene>
    <name evidence="2" type="ORF">K0M31_000756</name>
</gene>
<sequence length="93" mass="10012">MSLSDGEGEEKRRNDKYGINQGSRFSGSSPEKTPCNFARALTETKFVYSNAPKHEIEAELIERQDGAAAAVAAASLNRKGKVMSEGEESESSA</sequence>
<organism evidence="2 3">
    <name type="scientific">Melipona bicolor</name>
    <dbReference type="NCBI Taxonomy" id="60889"/>
    <lineage>
        <taxon>Eukaryota</taxon>
        <taxon>Metazoa</taxon>
        <taxon>Ecdysozoa</taxon>
        <taxon>Arthropoda</taxon>
        <taxon>Hexapoda</taxon>
        <taxon>Insecta</taxon>
        <taxon>Pterygota</taxon>
        <taxon>Neoptera</taxon>
        <taxon>Endopterygota</taxon>
        <taxon>Hymenoptera</taxon>
        <taxon>Apocrita</taxon>
        <taxon>Aculeata</taxon>
        <taxon>Apoidea</taxon>
        <taxon>Anthophila</taxon>
        <taxon>Apidae</taxon>
        <taxon>Melipona</taxon>
    </lineage>
</organism>
<dbReference type="Proteomes" id="UP001177670">
    <property type="component" value="Unassembled WGS sequence"/>
</dbReference>
<reference evidence="2" key="1">
    <citation type="submission" date="2021-10" db="EMBL/GenBank/DDBJ databases">
        <title>Melipona bicolor Genome sequencing and assembly.</title>
        <authorList>
            <person name="Araujo N.S."/>
            <person name="Arias M.C."/>
        </authorList>
    </citation>
    <scope>NUCLEOTIDE SEQUENCE</scope>
    <source>
        <strain evidence="2">USP_2M_L1-L4_2017</strain>
        <tissue evidence="2">Whole body</tissue>
    </source>
</reference>
<dbReference type="EMBL" id="JAHYIQ010000001">
    <property type="protein sequence ID" value="KAK1136191.1"/>
    <property type="molecule type" value="Genomic_DNA"/>
</dbReference>
<feature type="compositionally biased region" description="Polar residues" evidence="1">
    <location>
        <begin position="20"/>
        <end position="31"/>
    </location>
</feature>
<protein>
    <submittedName>
        <fullName evidence="2">Uncharacterized protein</fullName>
    </submittedName>
</protein>
<feature type="region of interest" description="Disordered" evidence="1">
    <location>
        <begin position="1"/>
        <end position="33"/>
    </location>
</feature>
<keyword evidence="3" id="KW-1185">Reference proteome</keyword>